<dbReference type="RefSeq" id="WP_285274443.1">
    <property type="nucleotide sequence ID" value="NZ_JASNVW010000009.1"/>
</dbReference>
<comment type="caution">
    <text evidence="5">The sequence shown here is derived from an EMBL/GenBank/DDBJ whole genome shotgun (WGS) entry which is preliminary data.</text>
</comment>
<protein>
    <recommendedName>
        <fullName evidence="1 2">Acylphosphatase</fullName>
        <ecNumber evidence="1 2">3.6.1.7</ecNumber>
    </recommendedName>
</protein>
<dbReference type="Pfam" id="PF00708">
    <property type="entry name" value="Acylphosphatase"/>
    <property type="match status" value="1"/>
</dbReference>
<accession>A0ABD4Z7Y5</accession>
<dbReference type="InterPro" id="IPR020456">
    <property type="entry name" value="Acylphosphatase"/>
</dbReference>
<reference evidence="5 6" key="1">
    <citation type="submission" date="2023-05" db="EMBL/GenBank/DDBJ databases">
        <title>A new hyperthermophilic archaea 'Ignisphaera cupida' sp. nov. and description of the family 'Ignisphaeraceae' fam. nov.</title>
        <authorList>
            <person name="Podosokorskaya O.A."/>
            <person name="Elcheninov A.G."/>
            <person name="Klukina A."/>
            <person name="Merkel A.Y."/>
        </authorList>
    </citation>
    <scope>NUCLEOTIDE SEQUENCE [LARGE SCALE GENOMIC DNA]</scope>
    <source>
        <strain evidence="5 6">4213-co</strain>
    </source>
</reference>
<name>A0ABD4Z7Y5_9CREN</name>
<feature type="active site" evidence="1">
    <location>
        <position position="37"/>
    </location>
</feature>
<feature type="domain" description="Acylphosphatase-like" evidence="4">
    <location>
        <begin position="4"/>
        <end position="89"/>
    </location>
</feature>
<keyword evidence="1 2" id="KW-0378">Hydrolase</keyword>
<comment type="similarity">
    <text evidence="3">Belongs to the acylphosphatase family.</text>
</comment>
<sequence length="89" mass="10140">MAKAVMMHVYGDVQGVGFRARIKSIALAFGVFGYVRNLPDGSVEIHVEGDDDRVNAFVETIKSLREFDIWEVKIKETSIKNYNEFFIIP</sequence>
<dbReference type="PROSITE" id="PS51160">
    <property type="entry name" value="ACYLPHOSPHATASE_3"/>
    <property type="match status" value="1"/>
</dbReference>
<organism evidence="5 6">
    <name type="scientific">Ignisphaera cupida</name>
    <dbReference type="NCBI Taxonomy" id="3050454"/>
    <lineage>
        <taxon>Archaea</taxon>
        <taxon>Thermoproteota</taxon>
        <taxon>Thermoprotei</taxon>
        <taxon>Desulfurococcales</taxon>
        <taxon>Desulfurococcaceae</taxon>
        <taxon>Ignisphaera</taxon>
    </lineage>
</organism>
<dbReference type="Proteomes" id="UP001529235">
    <property type="component" value="Unassembled WGS sequence"/>
</dbReference>
<dbReference type="PROSITE" id="PS00151">
    <property type="entry name" value="ACYLPHOSPHATASE_2"/>
    <property type="match status" value="1"/>
</dbReference>
<dbReference type="InterPro" id="IPR017968">
    <property type="entry name" value="Acylphosphatase_CS"/>
</dbReference>
<evidence type="ECO:0000256" key="1">
    <source>
        <dbReference type="PROSITE-ProRule" id="PRU00520"/>
    </source>
</evidence>
<dbReference type="GO" id="GO:0003998">
    <property type="term" value="F:acylphosphatase activity"/>
    <property type="evidence" value="ECO:0007669"/>
    <property type="project" value="UniProtKB-EC"/>
</dbReference>
<dbReference type="AlphaFoldDB" id="A0ABD4Z7Y5"/>
<dbReference type="EC" id="3.6.1.7" evidence="1 2"/>
<dbReference type="PANTHER" id="PTHR47268:SF4">
    <property type="entry name" value="ACYLPHOSPHATASE"/>
    <property type="match status" value="1"/>
</dbReference>
<evidence type="ECO:0000313" key="5">
    <source>
        <dbReference type="EMBL" id="MDK6029456.1"/>
    </source>
</evidence>
<proteinExistence type="inferred from homology"/>
<evidence type="ECO:0000256" key="2">
    <source>
        <dbReference type="RuleBase" id="RU000553"/>
    </source>
</evidence>
<keyword evidence="6" id="KW-1185">Reference proteome</keyword>
<dbReference type="SUPFAM" id="SSF54975">
    <property type="entry name" value="Acylphosphatase/BLUF domain-like"/>
    <property type="match status" value="1"/>
</dbReference>
<dbReference type="InterPro" id="IPR001792">
    <property type="entry name" value="Acylphosphatase-like_dom"/>
</dbReference>
<evidence type="ECO:0000256" key="3">
    <source>
        <dbReference type="RuleBase" id="RU004168"/>
    </source>
</evidence>
<comment type="catalytic activity">
    <reaction evidence="1 2">
        <text>an acyl phosphate + H2O = a carboxylate + phosphate + H(+)</text>
        <dbReference type="Rhea" id="RHEA:14965"/>
        <dbReference type="ChEBI" id="CHEBI:15377"/>
        <dbReference type="ChEBI" id="CHEBI:15378"/>
        <dbReference type="ChEBI" id="CHEBI:29067"/>
        <dbReference type="ChEBI" id="CHEBI:43474"/>
        <dbReference type="ChEBI" id="CHEBI:59918"/>
        <dbReference type="EC" id="3.6.1.7"/>
    </reaction>
</comment>
<dbReference type="InterPro" id="IPR036046">
    <property type="entry name" value="Acylphosphatase-like_dom_sf"/>
</dbReference>
<dbReference type="Gene3D" id="3.30.70.100">
    <property type="match status" value="1"/>
</dbReference>
<evidence type="ECO:0000259" key="4">
    <source>
        <dbReference type="PROSITE" id="PS51160"/>
    </source>
</evidence>
<feature type="active site" evidence="1">
    <location>
        <position position="19"/>
    </location>
</feature>
<evidence type="ECO:0000313" key="6">
    <source>
        <dbReference type="Proteomes" id="UP001529235"/>
    </source>
</evidence>
<dbReference type="PROSITE" id="PS00150">
    <property type="entry name" value="ACYLPHOSPHATASE_1"/>
    <property type="match status" value="1"/>
</dbReference>
<dbReference type="EMBL" id="JASNVW010000009">
    <property type="protein sequence ID" value="MDK6029456.1"/>
    <property type="molecule type" value="Genomic_DNA"/>
</dbReference>
<gene>
    <name evidence="5" type="ORF">QPL79_08775</name>
</gene>
<dbReference type="PANTHER" id="PTHR47268">
    <property type="entry name" value="ACYLPHOSPHATASE"/>
    <property type="match status" value="1"/>
</dbReference>